<name>A0ACC8EK33_9PEZI</name>
<evidence type="ECO:0000313" key="2">
    <source>
        <dbReference type="Proteomes" id="UP000250078"/>
    </source>
</evidence>
<dbReference type="Proteomes" id="UP000250078">
    <property type="component" value="Unassembled WGS sequence"/>
</dbReference>
<organism evidence="1 2">
    <name type="scientific">Cenococcum geophilum 1.58</name>
    <dbReference type="NCBI Taxonomy" id="794803"/>
    <lineage>
        <taxon>Eukaryota</taxon>
        <taxon>Fungi</taxon>
        <taxon>Dikarya</taxon>
        <taxon>Ascomycota</taxon>
        <taxon>Pezizomycotina</taxon>
        <taxon>Dothideomycetes</taxon>
        <taxon>Pleosporomycetidae</taxon>
        <taxon>Gloniales</taxon>
        <taxon>Gloniaceae</taxon>
        <taxon>Cenococcum</taxon>
    </lineage>
</organism>
<sequence>MDDITTGQTRIIIKACVTDIPGNPQGRFRLLGDLFCQEFLGRNLDISYRGSSYDHVHIPCDFDSDQPIRRYFIYDLNITGTLQKEELLQLPHLVYYVSRNNSKW</sequence>
<protein>
    <submittedName>
        <fullName evidence="1">Uncharacterized protein</fullName>
    </submittedName>
</protein>
<keyword evidence="2" id="KW-1185">Reference proteome</keyword>
<dbReference type="EMBL" id="KV748340">
    <property type="protein sequence ID" value="OCK86511.1"/>
    <property type="molecule type" value="Genomic_DNA"/>
</dbReference>
<evidence type="ECO:0000313" key="1">
    <source>
        <dbReference type="EMBL" id="OCK86511.1"/>
    </source>
</evidence>
<gene>
    <name evidence="1" type="ORF">K441DRAFT_672289</name>
</gene>
<accession>A0ACC8EK33</accession>
<proteinExistence type="predicted"/>
<reference evidence="1 2" key="1">
    <citation type="journal article" date="2016" name="Nat. Commun.">
        <title>Ectomycorrhizal ecology is imprinted in the genome of the dominant symbiotic fungus Cenococcum geophilum.</title>
        <authorList>
            <consortium name="DOE Joint Genome Institute"/>
            <person name="Peter M."/>
            <person name="Kohler A."/>
            <person name="Ohm R.A."/>
            <person name="Kuo A."/>
            <person name="Krutzmann J."/>
            <person name="Morin E."/>
            <person name="Arend M."/>
            <person name="Barry K.W."/>
            <person name="Binder M."/>
            <person name="Choi C."/>
            <person name="Clum A."/>
            <person name="Copeland A."/>
            <person name="Grisel N."/>
            <person name="Haridas S."/>
            <person name="Kipfer T."/>
            <person name="LaButti K."/>
            <person name="Lindquist E."/>
            <person name="Lipzen A."/>
            <person name="Maire R."/>
            <person name="Meier B."/>
            <person name="Mihaltcheva S."/>
            <person name="Molinier V."/>
            <person name="Murat C."/>
            <person name="Poggeler S."/>
            <person name="Quandt C.A."/>
            <person name="Sperisen C."/>
            <person name="Tritt A."/>
            <person name="Tisserant E."/>
            <person name="Crous P.W."/>
            <person name="Henrissat B."/>
            <person name="Nehls U."/>
            <person name="Egli S."/>
            <person name="Spatafora J.W."/>
            <person name="Grigoriev I.V."/>
            <person name="Martin F.M."/>
        </authorList>
    </citation>
    <scope>NUCLEOTIDE SEQUENCE [LARGE SCALE GENOMIC DNA]</scope>
    <source>
        <strain evidence="1 2">1.58</strain>
    </source>
</reference>